<evidence type="ECO:0000313" key="1">
    <source>
        <dbReference type="EMBL" id="GAG28468.1"/>
    </source>
</evidence>
<comment type="caution">
    <text evidence="1">The sequence shown here is derived from an EMBL/GenBank/DDBJ whole genome shotgun (WGS) entry which is preliminary data.</text>
</comment>
<gene>
    <name evidence="1" type="ORF">S01H1_71406</name>
</gene>
<dbReference type="EMBL" id="BARS01047548">
    <property type="protein sequence ID" value="GAG28468.1"/>
    <property type="molecule type" value="Genomic_DNA"/>
</dbReference>
<proteinExistence type="predicted"/>
<name>X0WVM1_9ZZZZ</name>
<feature type="non-terminal residue" evidence="1">
    <location>
        <position position="93"/>
    </location>
</feature>
<protein>
    <recommendedName>
        <fullName evidence="2">Uroporphyrinogen decarboxylase (URO-D) domain-containing protein</fullName>
    </recommendedName>
</protein>
<evidence type="ECO:0008006" key="2">
    <source>
        <dbReference type="Google" id="ProtNLM"/>
    </source>
</evidence>
<reference evidence="1" key="1">
    <citation type="journal article" date="2014" name="Front. Microbiol.">
        <title>High frequency of phylogenetically diverse reductive dehalogenase-homologous genes in deep subseafloor sedimentary metagenomes.</title>
        <authorList>
            <person name="Kawai M."/>
            <person name="Futagami T."/>
            <person name="Toyoda A."/>
            <person name="Takaki Y."/>
            <person name="Nishi S."/>
            <person name="Hori S."/>
            <person name="Arai W."/>
            <person name="Tsubouchi T."/>
            <person name="Morono Y."/>
            <person name="Uchiyama I."/>
            <person name="Ito T."/>
            <person name="Fujiyama A."/>
            <person name="Inagaki F."/>
            <person name="Takami H."/>
        </authorList>
    </citation>
    <scope>NUCLEOTIDE SEQUENCE</scope>
    <source>
        <strain evidence="1">Expedition CK06-06</strain>
    </source>
</reference>
<sequence>MTDKTTEELYQERDKRVNDAIRLEIPDRVPIDMSFGYFPAKYVGIPASVVYYEPDKWLEAVKKTVIDFQPDSLFYIQALSPGKAMELLDPKTT</sequence>
<dbReference type="AlphaFoldDB" id="X0WVM1"/>
<organism evidence="1">
    <name type="scientific">marine sediment metagenome</name>
    <dbReference type="NCBI Taxonomy" id="412755"/>
    <lineage>
        <taxon>unclassified sequences</taxon>
        <taxon>metagenomes</taxon>
        <taxon>ecological metagenomes</taxon>
    </lineage>
</organism>
<accession>X0WVM1</accession>